<keyword evidence="3" id="KW-1185">Reference proteome</keyword>
<feature type="compositionally biased region" description="Polar residues" evidence="1">
    <location>
        <begin position="27"/>
        <end position="38"/>
    </location>
</feature>
<accession>A0A139W9R7</accession>
<dbReference type="InParanoid" id="A0A139W9R7"/>
<gene>
    <name evidence="2" type="primary">AUGUSTUS-3.0.2_34502</name>
    <name evidence="2" type="ORF">TcasGA2_TC034502</name>
</gene>
<evidence type="ECO:0000313" key="2">
    <source>
        <dbReference type="EMBL" id="KYB24649.1"/>
    </source>
</evidence>
<reference evidence="2 3" key="2">
    <citation type="journal article" date="2010" name="Nucleic Acids Res.">
        <title>BeetleBase in 2010: revisions to provide comprehensive genomic information for Tribolium castaneum.</title>
        <authorList>
            <person name="Kim H.S."/>
            <person name="Murphy T."/>
            <person name="Xia J."/>
            <person name="Caragea D."/>
            <person name="Park Y."/>
            <person name="Beeman R.W."/>
            <person name="Lorenzen M.D."/>
            <person name="Butcher S."/>
            <person name="Manak J.R."/>
            <person name="Brown S.J."/>
        </authorList>
    </citation>
    <scope>NUCLEOTIDE SEQUENCE [LARGE SCALE GENOMIC DNA]</scope>
    <source>
        <strain evidence="2 3">Georgia GA2</strain>
    </source>
</reference>
<organism evidence="2 3">
    <name type="scientific">Tribolium castaneum</name>
    <name type="common">Red flour beetle</name>
    <dbReference type="NCBI Taxonomy" id="7070"/>
    <lineage>
        <taxon>Eukaryota</taxon>
        <taxon>Metazoa</taxon>
        <taxon>Ecdysozoa</taxon>
        <taxon>Arthropoda</taxon>
        <taxon>Hexapoda</taxon>
        <taxon>Insecta</taxon>
        <taxon>Pterygota</taxon>
        <taxon>Neoptera</taxon>
        <taxon>Endopterygota</taxon>
        <taxon>Coleoptera</taxon>
        <taxon>Polyphaga</taxon>
        <taxon>Cucujiformia</taxon>
        <taxon>Tenebrionidae</taxon>
        <taxon>Tenebrionidae incertae sedis</taxon>
        <taxon>Tribolium</taxon>
    </lineage>
</organism>
<evidence type="ECO:0000256" key="1">
    <source>
        <dbReference type="SAM" id="MobiDB-lite"/>
    </source>
</evidence>
<proteinExistence type="predicted"/>
<dbReference type="AlphaFoldDB" id="A0A139W9R7"/>
<dbReference type="EMBL" id="KQ972078">
    <property type="protein sequence ID" value="KYB24649.1"/>
    <property type="molecule type" value="Genomic_DNA"/>
</dbReference>
<reference evidence="2 3" key="1">
    <citation type="journal article" date="2008" name="Nature">
        <title>The genome of the model beetle and pest Tribolium castaneum.</title>
        <authorList>
            <consortium name="Tribolium Genome Sequencing Consortium"/>
            <person name="Richards S."/>
            <person name="Gibbs R.A."/>
            <person name="Weinstock G.M."/>
            <person name="Brown S.J."/>
            <person name="Denell R."/>
            <person name="Beeman R.W."/>
            <person name="Gibbs R."/>
            <person name="Beeman R.W."/>
            <person name="Brown S.J."/>
            <person name="Bucher G."/>
            <person name="Friedrich M."/>
            <person name="Grimmelikhuijzen C.J."/>
            <person name="Klingler M."/>
            <person name="Lorenzen M."/>
            <person name="Richards S."/>
            <person name="Roth S."/>
            <person name="Schroder R."/>
            <person name="Tautz D."/>
            <person name="Zdobnov E.M."/>
            <person name="Muzny D."/>
            <person name="Gibbs R.A."/>
            <person name="Weinstock G.M."/>
            <person name="Attaway T."/>
            <person name="Bell S."/>
            <person name="Buhay C.J."/>
            <person name="Chandrabose M.N."/>
            <person name="Chavez D."/>
            <person name="Clerk-Blankenburg K.P."/>
            <person name="Cree A."/>
            <person name="Dao M."/>
            <person name="Davis C."/>
            <person name="Chacko J."/>
            <person name="Dinh H."/>
            <person name="Dugan-Rocha S."/>
            <person name="Fowler G."/>
            <person name="Garner T.T."/>
            <person name="Garnes J."/>
            <person name="Gnirke A."/>
            <person name="Hawes A."/>
            <person name="Hernandez J."/>
            <person name="Hines S."/>
            <person name="Holder M."/>
            <person name="Hume J."/>
            <person name="Jhangiani S.N."/>
            <person name="Joshi V."/>
            <person name="Khan Z.M."/>
            <person name="Jackson L."/>
            <person name="Kovar C."/>
            <person name="Kowis A."/>
            <person name="Lee S."/>
            <person name="Lewis L.R."/>
            <person name="Margolis J."/>
            <person name="Morgan M."/>
            <person name="Nazareth L.V."/>
            <person name="Nguyen N."/>
            <person name="Okwuonu G."/>
            <person name="Parker D."/>
            <person name="Richards S."/>
            <person name="Ruiz S.J."/>
            <person name="Santibanez J."/>
            <person name="Savard J."/>
            <person name="Scherer S.E."/>
            <person name="Schneider B."/>
            <person name="Sodergren E."/>
            <person name="Tautz D."/>
            <person name="Vattahil S."/>
            <person name="Villasana D."/>
            <person name="White C.S."/>
            <person name="Wright R."/>
            <person name="Park Y."/>
            <person name="Beeman R.W."/>
            <person name="Lord J."/>
            <person name="Oppert B."/>
            <person name="Lorenzen M."/>
            <person name="Brown S."/>
            <person name="Wang L."/>
            <person name="Savard J."/>
            <person name="Tautz D."/>
            <person name="Richards S."/>
            <person name="Weinstock G."/>
            <person name="Gibbs R.A."/>
            <person name="Liu Y."/>
            <person name="Worley K."/>
            <person name="Weinstock G."/>
            <person name="Elsik C.G."/>
            <person name="Reese J.T."/>
            <person name="Elhaik E."/>
            <person name="Landan G."/>
            <person name="Graur D."/>
            <person name="Arensburger P."/>
            <person name="Atkinson P."/>
            <person name="Beeman R.W."/>
            <person name="Beidler J."/>
            <person name="Brown S.J."/>
            <person name="Demuth J.P."/>
            <person name="Drury D.W."/>
            <person name="Du Y.Z."/>
            <person name="Fujiwara H."/>
            <person name="Lorenzen M."/>
            <person name="Maselli V."/>
            <person name="Osanai M."/>
            <person name="Park Y."/>
            <person name="Robertson H.M."/>
            <person name="Tu Z."/>
            <person name="Wang J.J."/>
            <person name="Wang S."/>
            <person name="Richards S."/>
            <person name="Song H."/>
            <person name="Zhang L."/>
            <person name="Sodergren E."/>
            <person name="Werner D."/>
            <person name="Stanke M."/>
            <person name="Morgenstern B."/>
            <person name="Solovyev V."/>
            <person name="Kosarev P."/>
            <person name="Brown G."/>
            <person name="Chen H.C."/>
            <person name="Ermolaeva O."/>
            <person name="Hlavina W."/>
            <person name="Kapustin Y."/>
            <person name="Kiryutin B."/>
            <person name="Kitts P."/>
            <person name="Maglott D."/>
            <person name="Pruitt K."/>
            <person name="Sapojnikov V."/>
            <person name="Souvorov A."/>
            <person name="Mackey A.J."/>
            <person name="Waterhouse R.M."/>
            <person name="Wyder S."/>
            <person name="Zdobnov E.M."/>
            <person name="Zdobnov E.M."/>
            <person name="Wyder S."/>
            <person name="Kriventseva E.V."/>
            <person name="Kadowaki T."/>
            <person name="Bork P."/>
            <person name="Aranda M."/>
            <person name="Bao R."/>
            <person name="Beermann A."/>
            <person name="Berns N."/>
            <person name="Bolognesi R."/>
            <person name="Bonneton F."/>
            <person name="Bopp D."/>
            <person name="Brown S.J."/>
            <person name="Bucher G."/>
            <person name="Butts T."/>
            <person name="Chaumot A."/>
            <person name="Denell R.E."/>
            <person name="Ferrier D.E."/>
            <person name="Friedrich M."/>
            <person name="Gordon C.M."/>
            <person name="Jindra M."/>
            <person name="Klingler M."/>
            <person name="Lan Q."/>
            <person name="Lattorff H.M."/>
            <person name="Laudet V."/>
            <person name="von Levetsow C."/>
            <person name="Liu Z."/>
            <person name="Lutz R."/>
            <person name="Lynch J.A."/>
            <person name="da Fonseca R.N."/>
            <person name="Posnien N."/>
            <person name="Reuter R."/>
            <person name="Roth S."/>
            <person name="Savard J."/>
            <person name="Schinko J.B."/>
            <person name="Schmitt C."/>
            <person name="Schoppmeier M."/>
            <person name="Schroder R."/>
            <person name="Shippy T.D."/>
            <person name="Simonnet F."/>
            <person name="Marques-Souza H."/>
            <person name="Tautz D."/>
            <person name="Tomoyasu Y."/>
            <person name="Trauner J."/>
            <person name="Van der Zee M."/>
            <person name="Vervoort M."/>
            <person name="Wittkopp N."/>
            <person name="Wimmer E.A."/>
            <person name="Yang X."/>
            <person name="Jones A.K."/>
            <person name="Sattelle D.B."/>
            <person name="Ebert P.R."/>
            <person name="Nelson D."/>
            <person name="Scott J.G."/>
            <person name="Beeman R.W."/>
            <person name="Muthukrishnan S."/>
            <person name="Kramer K.J."/>
            <person name="Arakane Y."/>
            <person name="Beeman R.W."/>
            <person name="Zhu Q."/>
            <person name="Hogenkamp D."/>
            <person name="Dixit R."/>
            <person name="Oppert B."/>
            <person name="Jiang H."/>
            <person name="Zou Z."/>
            <person name="Marshall J."/>
            <person name="Elpidina E."/>
            <person name="Vinokurov K."/>
            <person name="Oppert C."/>
            <person name="Zou Z."/>
            <person name="Evans J."/>
            <person name="Lu Z."/>
            <person name="Zhao P."/>
            <person name="Sumathipala N."/>
            <person name="Altincicek B."/>
            <person name="Vilcinskas A."/>
            <person name="Williams M."/>
            <person name="Hultmark D."/>
            <person name="Hetru C."/>
            <person name="Jiang H."/>
            <person name="Grimmelikhuijzen C.J."/>
            <person name="Hauser F."/>
            <person name="Cazzamali G."/>
            <person name="Williamson M."/>
            <person name="Park Y."/>
            <person name="Li B."/>
            <person name="Tanaka Y."/>
            <person name="Predel R."/>
            <person name="Neupert S."/>
            <person name="Schachtner J."/>
            <person name="Verleyen P."/>
            <person name="Raible F."/>
            <person name="Bork P."/>
            <person name="Friedrich M."/>
            <person name="Walden K.K."/>
            <person name="Robertson H.M."/>
            <person name="Angeli S."/>
            <person name="Foret S."/>
            <person name="Bucher G."/>
            <person name="Schuetz S."/>
            <person name="Maleszka R."/>
            <person name="Wimmer E.A."/>
            <person name="Beeman R.W."/>
            <person name="Lorenzen M."/>
            <person name="Tomoyasu Y."/>
            <person name="Miller S.C."/>
            <person name="Grossmann D."/>
            <person name="Bucher G."/>
        </authorList>
    </citation>
    <scope>NUCLEOTIDE SEQUENCE [LARGE SCALE GENOMIC DNA]</scope>
    <source>
        <strain evidence="2 3">Georgia GA2</strain>
    </source>
</reference>
<feature type="region of interest" description="Disordered" evidence="1">
    <location>
        <begin position="1"/>
        <end position="39"/>
    </location>
</feature>
<evidence type="ECO:0000313" key="3">
    <source>
        <dbReference type="Proteomes" id="UP000007266"/>
    </source>
</evidence>
<sequence>MDNYATRHGRIIGPDPTRYGIGDKSGKTTTTRRGWNHNNGGGKTANAIDWGTWCRDLLPWRRLKALDKVLRLLYCCWLSIFNKI</sequence>
<protein>
    <submittedName>
        <fullName evidence="2">Uncharacterized protein</fullName>
    </submittedName>
</protein>
<name>A0A139W9R7_TRICA</name>
<dbReference type="Proteomes" id="UP000007266">
    <property type="component" value="Unassembled WGS sequence"/>
</dbReference>